<dbReference type="AlphaFoldDB" id="A0A926DW35"/>
<keyword evidence="5 10" id="KW-0812">Transmembrane</keyword>
<evidence type="ECO:0000256" key="10">
    <source>
        <dbReference type="RuleBase" id="RU365087"/>
    </source>
</evidence>
<evidence type="ECO:0000256" key="5">
    <source>
        <dbReference type="ARBA" id="ARBA00022692"/>
    </source>
</evidence>
<comment type="subcellular location">
    <subcellularLocation>
        <location evidence="1 10">Cell membrane</location>
        <topology evidence="1 10">Multi-pass membrane protein</topology>
    </subcellularLocation>
</comment>
<keyword evidence="6 10" id="KW-0653">Protein transport</keyword>
<dbReference type="EMBL" id="JACRSQ010000019">
    <property type="protein sequence ID" value="MBC8544320.1"/>
    <property type="molecule type" value="Genomic_DNA"/>
</dbReference>
<dbReference type="RefSeq" id="WP_177713766.1">
    <property type="nucleotide sequence ID" value="NZ_JACRSQ010000019.1"/>
</dbReference>
<comment type="similarity">
    <text evidence="2 10">Belongs to the SecG family.</text>
</comment>
<dbReference type="GO" id="GO:0015450">
    <property type="term" value="F:protein-transporting ATPase activity"/>
    <property type="evidence" value="ECO:0007669"/>
    <property type="project" value="UniProtKB-UniRule"/>
</dbReference>
<dbReference type="GO" id="GO:0005886">
    <property type="term" value="C:plasma membrane"/>
    <property type="evidence" value="ECO:0007669"/>
    <property type="project" value="UniProtKB-SubCell"/>
</dbReference>
<dbReference type="Pfam" id="PF03840">
    <property type="entry name" value="SecG"/>
    <property type="match status" value="1"/>
</dbReference>
<keyword evidence="12" id="KW-1185">Reference proteome</keyword>
<keyword evidence="4 10" id="KW-1003">Cell membrane</keyword>
<evidence type="ECO:0000256" key="7">
    <source>
        <dbReference type="ARBA" id="ARBA00022989"/>
    </source>
</evidence>
<dbReference type="Proteomes" id="UP000657006">
    <property type="component" value="Unassembled WGS sequence"/>
</dbReference>
<evidence type="ECO:0000256" key="8">
    <source>
        <dbReference type="ARBA" id="ARBA00023010"/>
    </source>
</evidence>
<evidence type="ECO:0000256" key="4">
    <source>
        <dbReference type="ARBA" id="ARBA00022475"/>
    </source>
</evidence>
<keyword evidence="8 10" id="KW-0811">Translocation</keyword>
<gene>
    <name evidence="11" type="primary">secG</name>
    <name evidence="11" type="ORF">H8730_12310</name>
</gene>
<proteinExistence type="inferred from homology"/>
<keyword evidence="9 10" id="KW-0472">Membrane</keyword>
<comment type="function">
    <text evidence="10">Involved in protein export. Participates in an early event of protein translocation.</text>
</comment>
<dbReference type="GO" id="GO:0043952">
    <property type="term" value="P:protein transport by the Sec complex"/>
    <property type="evidence" value="ECO:0007669"/>
    <property type="project" value="TreeGrafter"/>
</dbReference>
<organism evidence="11 12">
    <name type="scientific">Bianquea renquensis</name>
    <dbReference type="NCBI Taxonomy" id="2763661"/>
    <lineage>
        <taxon>Bacteria</taxon>
        <taxon>Bacillati</taxon>
        <taxon>Bacillota</taxon>
        <taxon>Clostridia</taxon>
        <taxon>Eubacteriales</taxon>
        <taxon>Bianqueaceae</taxon>
        <taxon>Bianquea</taxon>
    </lineage>
</organism>
<dbReference type="InterPro" id="IPR004692">
    <property type="entry name" value="SecG"/>
</dbReference>
<reference evidence="11" key="1">
    <citation type="submission" date="2020-08" db="EMBL/GenBank/DDBJ databases">
        <title>Genome public.</title>
        <authorList>
            <person name="Liu C."/>
            <person name="Sun Q."/>
        </authorList>
    </citation>
    <scope>NUCLEOTIDE SEQUENCE</scope>
    <source>
        <strain evidence="11">NSJ-32</strain>
    </source>
</reference>
<feature type="transmembrane region" description="Helical" evidence="10">
    <location>
        <begin position="6"/>
        <end position="25"/>
    </location>
</feature>
<comment type="caution">
    <text evidence="11">The sequence shown here is derived from an EMBL/GenBank/DDBJ whole genome shotgun (WGS) entry which is preliminary data.</text>
</comment>
<dbReference type="PRINTS" id="PR01651">
    <property type="entry name" value="SECGEXPORT"/>
</dbReference>
<protein>
    <recommendedName>
        <fullName evidence="10">Protein-export membrane protein SecG</fullName>
    </recommendedName>
</protein>
<evidence type="ECO:0000313" key="12">
    <source>
        <dbReference type="Proteomes" id="UP000657006"/>
    </source>
</evidence>
<keyword evidence="7 10" id="KW-1133">Transmembrane helix</keyword>
<feature type="transmembrane region" description="Helical" evidence="10">
    <location>
        <begin position="63"/>
        <end position="82"/>
    </location>
</feature>
<evidence type="ECO:0000256" key="9">
    <source>
        <dbReference type="ARBA" id="ARBA00023136"/>
    </source>
</evidence>
<dbReference type="NCBIfam" id="TIGR00810">
    <property type="entry name" value="secG"/>
    <property type="match status" value="1"/>
</dbReference>
<dbReference type="PANTHER" id="PTHR34182:SF1">
    <property type="entry name" value="PROTEIN-EXPORT MEMBRANE PROTEIN SECG"/>
    <property type="match status" value="1"/>
</dbReference>
<evidence type="ECO:0000256" key="3">
    <source>
        <dbReference type="ARBA" id="ARBA00022448"/>
    </source>
</evidence>
<evidence type="ECO:0000256" key="2">
    <source>
        <dbReference type="ARBA" id="ARBA00008445"/>
    </source>
</evidence>
<keyword evidence="3 10" id="KW-0813">Transport</keyword>
<dbReference type="PANTHER" id="PTHR34182">
    <property type="entry name" value="PROTEIN-EXPORT MEMBRANE PROTEIN SECG"/>
    <property type="match status" value="1"/>
</dbReference>
<evidence type="ECO:0000256" key="6">
    <source>
        <dbReference type="ARBA" id="ARBA00022927"/>
    </source>
</evidence>
<dbReference type="GO" id="GO:0009306">
    <property type="term" value="P:protein secretion"/>
    <property type="evidence" value="ECO:0007669"/>
    <property type="project" value="UniProtKB-UniRule"/>
</dbReference>
<accession>A0A926DW35</accession>
<name>A0A926DW35_9FIRM</name>
<sequence>MQVASIIVSIVLFVICIVLTCIVLMQEGKSAGLSGAISGAAETYFGKNKARTLEGKFERWTKILAIVYIVFAFVLYLMIASIK</sequence>
<evidence type="ECO:0000313" key="11">
    <source>
        <dbReference type="EMBL" id="MBC8544320.1"/>
    </source>
</evidence>
<dbReference type="GO" id="GO:0065002">
    <property type="term" value="P:intracellular protein transmembrane transport"/>
    <property type="evidence" value="ECO:0007669"/>
    <property type="project" value="TreeGrafter"/>
</dbReference>
<evidence type="ECO:0000256" key="1">
    <source>
        <dbReference type="ARBA" id="ARBA00004651"/>
    </source>
</evidence>